<evidence type="ECO:0000313" key="2">
    <source>
        <dbReference type="Proteomes" id="UP000253318"/>
    </source>
</evidence>
<evidence type="ECO:0008006" key="3">
    <source>
        <dbReference type="Google" id="ProtNLM"/>
    </source>
</evidence>
<reference evidence="1 2" key="1">
    <citation type="submission" date="2018-04" db="EMBL/GenBank/DDBJ databases">
        <title>Novel actinobacteria from marine sediment.</title>
        <authorList>
            <person name="Ng Z.Y."/>
            <person name="Tan G.Y.A."/>
        </authorList>
    </citation>
    <scope>NUCLEOTIDE SEQUENCE [LARGE SCALE GENOMIC DNA]</scope>
    <source>
        <strain evidence="1 2">TPS81</strain>
    </source>
</reference>
<accession>A0A368T864</accession>
<dbReference type="OrthoDB" id="3579809at2"/>
<organism evidence="1 2">
    <name type="scientific">Marinitenerispora sediminis</name>
    <dbReference type="NCBI Taxonomy" id="1931232"/>
    <lineage>
        <taxon>Bacteria</taxon>
        <taxon>Bacillati</taxon>
        <taxon>Actinomycetota</taxon>
        <taxon>Actinomycetes</taxon>
        <taxon>Streptosporangiales</taxon>
        <taxon>Nocardiopsidaceae</taxon>
        <taxon>Marinitenerispora</taxon>
    </lineage>
</organism>
<gene>
    <name evidence="1" type="ORF">DEF24_07355</name>
</gene>
<dbReference type="RefSeq" id="WP_114397012.1">
    <property type="nucleotide sequence ID" value="NZ_QEIM01000024.1"/>
</dbReference>
<sequence length="75" mass="8355">MEHDRISTLTASVRDDAPLTALRAAAQLRRELEQLEAVNVRKARTQGATWAEIATVLGISKQAVHKKYGGSRRER</sequence>
<comment type="caution">
    <text evidence="1">The sequence shown here is derived from an EMBL/GenBank/DDBJ whole genome shotgun (WGS) entry which is preliminary data.</text>
</comment>
<dbReference type="EMBL" id="QEIN01000041">
    <property type="protein sequence ID" value="RCV60366.1"/>
    <property type="molecule type" value="Genomic_DNA"/>
</dbReference>
<dbReference type="Proteomes" id="UP000253318">
    <property type="component" value="Unassembled WGS sequence"/>
</dbReference>
<name>A0A368T864_9ACTN</name>
<keyword evidence="2" id="KW-1185">Reference proteome</keyword>
<dbReference type="AlphaFoldDB" id="A0A368T864"/>
<proteinExistence type="predicted"/>
<evidence type="ECO:0000313" key="1">
    <source>
        <dbReference type="EMBL" id="RCV60366.1"/>
    </source>
</evidence>
<protein>
    <recommendedName>
        <fullName evidence="3">RNA polymerase subunit sigma-70</fullName>
    </recommendedName>
</protein>